<dbReference type="GO" id="GO:0009103">
    <property type="term" value="P:lipopolysaccharide biosynthetic process"/>
    <property type="evidence" value="ECO:0007669"/>
    <property type="project" value="TreeGrafter"/>
</dbReference>
<organism evidence="3 4">
    <name type="scientific">Jezberella montanilacus</name>
    <dbReference type="NCBI Taxonomy" id="323426"/>
    <lineage>
        <taxon>Bacteria</taxon>
        <taxon>Pseudomonadati</taxon>
        <taxon>Pseudomonadota</taxon>
        <taxon>Betaproteobacteria</taxon>
        <taxon>Burkholderiales</taxon>
        <taxon>Alcaligenaceae</taxon>
        <taxon>Jezberella</taxon>
    </lineage>
</organism>
<accession>A0A2T0XIC5</accession>
<proteinExistence type="predicted"/>
<dbReference type="EMBL" id="PVTV01000012">
    <property type="protein sequence ID" value="PRY98630.1"/>
    <property type="molecule type" value="Genomic_DNA"/>
</dbReference>
<protein>
    <submittedName>
        <fullName evidence="3">Glycosyltransferase involved in cell wall biosynthesis</fullName>
    </submittedName>
</protein>
<dbReference type="Pfam" id="PF00534">
    <property type="entry name" value="Glycos_transf_1"/>
    <property type="match status" value="1"/>
</dbReference>
<name>A0A2T0XIC5_9BURK</name>
<dbReference type="AlphaFoldDB" id="A0A2T0XIC5"/>
<gene>
    <name evidence="3" type="ORF">BCM14_1463</name>
</gene>
<dbReference type="Proteomes" id="UP000238308">
    <property type="component" value="Unassembled WGS sequence"/>
</dbReference>
<dbReference type="OrthoDB" id="433681at2"/>
<dbReference type="SUPFAM" id="SSF53756">
    <property type="entry name" value="UDP-Glycosyltransferase/glycogen phosphorylase"/>
    <property type="match status" value="1"/>
</dbReference>
<dbReference type="CDD" id="cd03809">
    <property type="entry name" value="GT4_MtfB-like"/>
    <property type="match status" value="1"/>
</dbReference>
<evidence type="ECO:0000313" key="3">
    <source>
        <dbReference type="EMBL" id="PRY98630.1"/>
    </source>
</evidence>
<dbReference type="PANTHER" id="PTHR46401">
    <property type="entry name" value="GLYCOSYLTRANSFERASE WBBK-RELATED"/>
    <property type="match status" value="1"/>
</dbReference>
<evidence type="ECO:0000256" key="1">
    <source>
        <dbReference type="ARBA" id="ARBA00022679"/>
    </source>
</evidence>
<feature type="domain" description="Glycosyl transferase family 1" evidence="2">
    <location>
        <begin position="198"/>
        <end position="353"/>
    </location>
</feature>
<comment type="caution">
    <text evidence="3">The sequence shown here is derived from an EMBL/GenBank/DDBJ whole genome shotgun (WGS) entry which is preliminary data.</text>
</comment>
<dbReference type="InterPro" id="IPR001296">
    <property type="entry name" value="Glyco_trans_1"/>
</dbReference>
<dbReference type="GO" id="GO:0016757">
    <property type="term" value="F:glycosyltransferase activity"/>
    <property type="evidence" value="ECO:0007669"/>
    <property type="project" value="InterPro"/>
</dbReference>
<dbReference type="RefSeq" id="WP_106227314.1">
    <property type="nucleotide sequence ID" value="NZ_PVTV01000012.1"/>
</dbReference>
<keyword evidence="1 3" id="KW-0808">Transferase</keyword>
<evidence type="ECO:0000313" key="4">
    <source>
        <dbReference type="Proteomes" id="UP000238308"/>
    </source>
</evidence>
<sequence length="389" mass="43902">MSDLVVAIDASRIRSGGGVAHLIGILDIERIEGFGFKEIHVWSYRKLLDLIPDKPWLVKHHAKETEQSLLTQLFWQATRLPTEIREAGCQILFSADAGTVCRFEPMVALNQNMLPYDEGVLKLFGFSRNRLQQTVIYLVQKSAFRFATASIFLTHYAAKRVQHYTGKLLNTTVIAHGVGQVFKETLPQASWPSDKAQPIECLYVSPILEYKYQWVVVRAIKLLRDRGHQLRLTLVGGGGRRALRLLNKQIEASDPRHEFVTVLDFVPHEEIPLRIAQTNIFVFASGCETFGISLLEAMAVGVPIASSNQSSLPETLQDGGVYFDPTDDTSIADAIEQLINDPVRREHLAQQAKTLSESYSWPRCAEQTWDYIGQVYAQYKKTNATKKTR</sequence>
<reference evidence="3 4" key="1">
    <citation type="submission" date="2018-03" db="EMBL/GenBank/DDBJ databases">
        <title>Genomic Encyclopedia of Type Strains, Phase III (KMG-III): the genomes of soil and plant-associated and newly described type strains.</title>
        <authorList>
            <person name="Whitman W."/>
        </authorList>
    </citation>
    <scope>NUCLEOTIDE SEQUENCE [LARGE SCALE GENOMIC DNA]</scope>
    <source>
        <strain evidence="3 4">MWH-P2sevCIIIb</strain>
    </source>
</reference>
<evidence type="ECO:0000259" key="2">
    <source>
        <dbReference type="Pfam" id="PF00534"/>
    </source>
</evidence>
<dbReference type="PANTHER" id="PTHR46401:SF2">
    <property type="entry name" value="GLYCOSYLTRANSFERASE WBBK-RELATED"/>
    <property type="match status" value="1"/>
</dbReference>
<keyword evidence="4" id="KW-1185">Reference proteome</keyword>
<dbReference type="Gene3D" id="3.40.50.2000">
    <property type="entry name" value="Glycogen Phosphorylase B"/>
    <property type="match status" value="2"/>
</dbReference>